<dbReference type="EMBL" id="BAAAOQ010000005">
    <property type="protein sequence ID" value="GAA2193926.1"/>
    <property type="molecule type" value="Genomic_DNA"/>
</dbReference>
<dbReference type="InterPro" id="IPR011701">
    <property type="entry name" value="MFS"/>
</dbReference>
<dbReference type="PROSITE" id="PS50850">
    <property type="entry name" value="MFS"/>
    <property type="match status" value="1"/>
</dbReference>
<organism evidence="9 10">
    <name type="scientific">Streptomyces bangladeshensis</name>
    <dbReference type="NCBI Taxonomy" id="295352"/>
    <lineage>
        <taxon>Bacteria</taxon>
        <taxon>Bacillati</taxon>
        <taxon>Actinomycetota</taxon>
        <taxon>Actinomycetes</taxon>
        <taxon>Kitasatosporales</taxon>
        <taxon>Streptomycetaceae</taxon>
        <taxon>Streptomyces</taxon>
    </lineage>
</organism>
<protein>
    <recommendedName>
        <fullName evidence="8">Major facilitator superfamily (MFS) profile domain-containing protein</fullName>
    </recommendedName>
</protein>
<dbReference type="PANTHER" id="PTHR42718:SF39">
    <property type="entry name" value="ACTINORHODIN TRANSPORTER-RELATED"/>
    <property type="match status" value="1"/>
</dbReference>
<comment type="subcellular location">
    <subcellularLocation>
        <location evidence="1">Cell membrane</location>
        <topology evidence="1">Multi-pass membrane protein</topology>
    </subcellularLocation>
</comment>
<feature type="transmembrane region" description="Helical" evidence="7">
    <location>
        <begin position="56"/>
        <end position="76"/>
    </location>
</feature>
<evidence type="ECO:0000313" key="9">
    <source>
        <dbReference type="EMBL" id="GAA2193926.1"/>
    </source>
</evidence>
<accession>A0ABN3BEK3</accession>
<comment type="caution">
    <text evidence="9">The sequence shown here is derived from an EMBL/GenBank/DDBJ whole genome shotgun (WGS) entry which is preliminary data.</text>
</comment>
<dbReference type="Proteomes" id="UP001501391">
    <property type="component" value="Unassembled WGS sequence"/>
</dbReference>
<keyword evidence="10" id="KW-1185">Reference proteome</keyword>
<evidence type="ECO:0000256" key="7">
    <source>
        <dbReference type="SAM" id="Phobius"/>
    </source>
</evidence>
<feature type="region of interest" description="Disordered" evidence="6">
    <location>
        <begin position="358"/>
        <end position="393"/>
    </location>
</feature>
<feature type="transmembrane region" description="Helical" evidence="7">
    <location>
        <begin position="16"/>
        <end position="36"/>
    </location>
</feature>
<reference evidence="9 10" key="1">
    <citation type="journal article" date="2019" name="Int. J. Syst. Evol. Microbiol.">
        <title>The Global Catalogue of Microorganisms (GCM) 10K type strain sequencing project: providing services to taxonomists for standard genome sequencing and annotation.</title>
        <authorList>
            <consortium name="The Broad Institute Genomics Platform"/>
            <consortium name="The Broad Institute Genome Sequencing Center for Infectious Disease"/>
            <person name="Wu L."/>
            <person name="Ma J."/>
        </authorList>
    </citation>
    <scope>NUCLEOTIDE SEQUENCE [LARGE SCALE GENOMIC DNA]</scope>
    <source>
        <strain evidence="9 10">JCM 14924</strain>
    </source>
</reference>
<dbReference type="PRINTS" id="PR01036">
    <property type="entry name" value="TCRTETB"/>
</dbReference>
<feature type="transmembrane region" description="Helical" evidence="7">
    <location>
        <begin position="83"/>
        <end position="107"/>
    </location>
</feature>
<dbReference type="PANTHER" id="PTHR42718">
    <property type="entry name" value="MAJOR FACILITATOR SUPERFAMILY MULTIDRUG TRANSPORTER MFSC"/>
    <property type="match status" value="1"/>
</dbReference>
<feature type="region of interest" description="Disordered" evidence="6">
    <location>
        <begin position="410"/>
        <end position="434"/>
    </location>
</feature>
<gene>
    <name evidence="9" type="ORF">GCM10009787_17790</name>
</gene>
<evidence type="ECO:0000256" key="1">
    <source>
        <dbReference type="ARBA" id="ARBA00004651"/>
    </source>
</evidence>
<keyword evidence="5" id="KW-0046">Antibiotic resistance</keyword>
<dbReference type="InterPro" id="IPR020846">
    <property type="entry name" value="MFS_dom"/>
</dbReference>
<name>A0ABN3BEK3_9ACTN</name>
<feature type="transmembrane region" description="Helical" evidence="7">
    <location>
        <begin position="438"/>
        <end position="456"/>
    </location>
</feature>
<evidence type="ECO:0000256" key="2">
    <source>
        <dbReference type="ARBA" id="ARBA00022692"/>
    </source>
</evidence>
<dbReference type="RefSeq" id="WP_346162439.1">
    <property type="nucleotide sequence ID" value="NZ_BAAAOQ010000005.1"/>
</dbReference>
<feature type="transmembrane region" description="Helical" evidence="7">
    <location>
        <begin position="205"/>
        <end position="225"/>
    </location>
</feature>
<dbReference type="SUPFAM" id="SSF103473">
    <property type="entry name" value="MFS general substrate transporter"/>
    <property type="match status" value="2"/>
</dbReference>
<evidence type="ECO:0000313" key="10">
    <source>
        <dbReference type="Proteomes" id="UP001501391"/>
    </source>
</evidence>
<keyword evidence="3 7" id="KW-1133">Transmembrane helix</keyword>
<dbReference type="Gene3D" id="1.20.1250.20">
    <property type="entry name" value="MFS general substrate transporter like domains"/>
    <property type="match status" value="2"/>
</dbReference>
<dbReference type="Gene3D" id="1.20.1720.10">
    <property type="entry name" value="Multidrug resistance protein D"/>
    <property type="match status" value="1"/>
</dbReference>
<feature type="transmembrane region" description="Helical" evidence="7">
    <location>
        <begin position="231"/>
        <end position="247"/>
    </location>
</feature>
<feature type="transmembrane region" description="Helical" evidence="7">
    <location>
        <begin position="144"/>
        <end position="164"/>
    </location>
</feature>
<feature type="transmembrane region" description="Helical" evidence="7">
    <location>
        <begin position="527"/>
        <end position="547"/>
    </location>
</feature>
<evidence type="ECO:0000256" key="6">
    <source>
        <dbReference type="SAM" id="MobiDB-lite"/>
    </source>
</evidence>
<evidence type="ECO:0000259" key="8">
    <source>
        <dbReference type="PROSITE" id="PS50850"/>
    </source>
</evidence>
<keyword evidence="2 7" id="KW-0812">Transmembrane</keyword>
<feature type="transmembrane region" description="Helical" evidence="7">
    <location>
        <begin position="113"/>
        <end position="132"/>
    </location>
</feature>
<feature type="domain" description="Major facilitator superfamily (MFS) profile" evidence="8">
    <location>
        <begin position="18"/>
        <end position="551"/>
    </location>
</feature>
<evidence type="ECO:0000256" key="5">
    <source>
        <dbReference type="ARBA" id="ARBA00023251"/>
    </source>
</evidence>
<proteinExistence type="predicted"/>
<evidence type="ECO:0000256" key="3">
    <source>
        <dbReference type="ARBA" id="ARBA00022989"/>
    </source>
</evidence>
<sequence length="568" mass="56954">MTHPGPGPDRPGGDRWLPVAVAGLLSFVAMLDMNIVNVALADIADGLHVSAATAQWAVLGYQLPVVALLLPAGRWLDGTGTRAAVLAATAGFGLSSALAAAAPWAPWLIAARLAQGACGAVLFVLMPVLALGSVRPGMRGRAMSVPATLGPLGAVTGPAVGGLLLDHLGWRAVFLVKLPVCALALALAWRALPRDGGLRPPDRRSVADALLVASGVAVLLLALTLAADGPAWSLLAVAALPPLWWWLRGPGGRPVTGVLRAARLLRAHAAVLALAAGFAAMHYVVALHLQRDADVSATTTGLTLLAFPLGMAAAGPLGGRLADLPRSGRRPRASAPARLADLLRSRLRLRAGVSVRPRPVAGTGAEGLARPGLRPRAHASARPRPATGTGAGDFLRSRLRLRAGVSVRPRPVAGTGAEGLARPGSRPRAHASARTRPVAVTGALVTAVGLVLLVPLDTGWSPADVAWRLALAGVGMGLNGGPAQALVLGAAPADRAATVGATVQLARGLGFTLGPALATAAGAGTGVTAGLVLAATAACLAVPLLALPGRRPSAVPGTSTDAAPAARP</sequence>
<feature type="transmembrane region" description="Helical" evidence="7">
    <location>
        <begin position="170"/>
        <end position="193"/>
    </location>
</feature>
<feature type="transmembrane region" description="Helical" evidence="7">
    <location>
        <begin position="301"/>
        <end position="322"/>
    </location>
</feature>
<evidence type="ECO:0000256" key="4">
    <source>
        <dbReference type="ARBA" id="ARBA00023136"/>
    </source>
</evidence>
<feature type="transmembrane region" description="Helical" evidence="7">
    <location>
        <begin position="267"/>
        <end position="289"/>
    </location>
</feature>
<dbReference type="InterPro" id="IPR036259">
    <property type="entry name" value="MFS_trans_sf"/>
</dbReference>
<dbReference type="Pfam" id="PF07690">
    <property type="entry name" value="MFS_1"/>
    <property type="match status" value="1"/>
</dbReference>
<keyword evidence="4 7" id="KW-0472">Membrane</keyword>